<keyword evidence="11 12" id="KW-0472">Membrane</keyword>
<dbReference type="EMBL" id="VIVQ01000001">
    <property type="protein sequence ID" value="TWE11596.1"/>
    <property type="molecule type" value="Genomic_DNA"/>
</dbReference>
<dbReference type="InterPro" id="IPR037185">
    <property type="entry name" value="EmrE-like"/>
</dbReference>
<feature type="transmembrane region" description="Helical" evidence="12">
    <location>
        <begin position="152"/>
        <end position="172"/>
    </location>
</feature>
<evidence type="ECO:0000256" key="1">
    <source>
        <dbReference type="ARBA" id="ARBA00004651"/>
    </source>
</evidence>
<evidence type="ECO:0000256" key="9">
    <source>
        <dbReference type="ARBA" id="ARBA00022989"/>
    </source>
</evidence>
<dbReference type="PANTHER" id="PTHR30561:SF9">
    <property type="entry name" value="4-AMINO-4-DEOXY-L-ARABINOSE-PHOSPHOUNDECAPRENOL FLIPPASE SUBUNIT ARNF-RELATED"/>
    <property type="match status" value="1"/>
</dbReference>
<keyword evidence="8" id="KW-0448">Lipopolysaccharide biosynthesis</keyword>
<keyword evidence="9 12" id="KW-1133">Transmembrane helix</keyword>
<comment type="subcellular location">
    <subcellularLocation>
        <location evidence="1">Cell membrane</location>
        <topology evidence="1">Multi-pass membrane protein</topology>
    </subcellularLocation>
</comment>
<feature type="transmembrane region" description="Helical" evidence="12">
    <location>
        <begin position="93"/>
        <end position="114"/>
    </location>
</feature>
<keyword evidence="15" id="KW-1185">Reference proteome</keyword>
<evidence type="ECO:0000256" key="11">
    <source>
        <dbReference type="ARBA" id="ARBA00023136"/>
    </source>
</evidence>
<dbReference type="GO" id="GO:0022857">
    <property type="term" value="F:transmembrane transporter activity"/>
    <property type="evidence" value="ECO:0007669"/>
    <property type="project" value="InterPro"/>
</dbReference>
<evidence type="ECO:0000313" key="14">
    <source>
        <dbReference type="EMBL" id="TWE11596.1"/>
    </source>
</evidence>
<evidence type="ECO:0000256" key="8">
    <source>
        <dbReference type="ARBA" id="ARBA00022985"/>
    </source>
</evidence>
<dbReference type="SUPFAM" id="SSF103481">
    <property type="entry name" value="Multidrug resistance efflux transporter EmrE"/>
    <property type="match status" value="2"/>
</dbReference>
<feature type="transmembrane region" description="Helical" evidence="12">
    <location>
        <begin position="6"/>
        <end position="23"/>
    </location>
</feature>
<evidence type="ECO:0000256" key="7">
    <source>
        <dbReference type="ARBA" id="ARBA00022692"/>
    </source>
</evidence>
<comment type="caution">
    <text evidence="14">The sequence shown here is derived from an EMBL/GenBank/DDBJ whole genome shotgun (WGS) entry which is preliminary data.</text>
</comment>
<keyword evidence="6" id="KW-0441">Lipid A biosynthesis</keyword>
<organism evidence="14 15">
    <name type="scientific">Rudaeicoccus suwonensis</name>
    <dbReference type="NCBI Taxonomy" id="657409"/>
    <lineage>
        <taxon>Bacteria</taxon>
        <taxon>Bacillati</taxon>
        <taxon>Actinomycetota</taxon>
        <taxon>Actinomycetes</taxon>
        <taxon>Micrococcales</taxon>
        <taxon>Dermacoccaceae</taxon>
        <taxon>Rudaeicoccus</taxon>
    </lineage>
</organism>
<feature type="transmembrane region" description="Helical" evidence="12">
    <location>
        <begin position="120"/>
        <end position="140"/>
    </location>
</feature>
<feature type="transmembrane region" description="Helical" evidence="12">
    <location>
        <begin position="60"/>
        <end position="81"/>
    </location>
</feature>
<gene>
    <name evidence="14" type="ORF">BKA23_0372</name>
</gene>
<evidence type="ECO:0000259" key="13">
    <source>
        <dbReference type="Pfam" id="PF00892"/>
    </source>
</evidence>
<evidence type="ECO:0000256" key="4">
    <source>
        <dbReference type="ARBA" id="ARBA00022516"/>
    </source>
</evidence>
<dbReference type="GO" id="GO:0005886">
    <property type="term" value="C:plasma membrane"/>
    <property type="evidence" value="ECO:0007669"/>
    <property type="project" value="UniProtKB-SubCell"/>
</dbReference>
<feature type="domain" description="EamA" evidence="13">
    <location>
        <begin position="6"/>
        <end position="136"/>
    </location>
</feature>
<name>A0A561E7L1_9MICO</name>
<sequence>MSAHALALVLTAAVLHATWNIAAKRVEGGGYVFVFSYALLSAVIWLPIGFIVLASTNSSLTWSLIWAALLSGVFHIAYGLTLQTGYNKAELGVVYPVARGTGPLLTMIFAIVVLAERPGWLGVLGGVIVITGVVVVASARPPASEKKPRHRASSGILWGGLTGVMIASYTLWDDHSMTALALAPVPYFAFSTAWQSIGLLPGMRGRGADLRAVSRRYWREIVCVALLSPLAYVLVLIAMQTTPVALVAPARESSIVIGSLLAWRLFHEPRPARKFLGAVVVLAGIALIAA</sequence>
<keyword evidence="3" id="KW-1003">Cell membrane</keyword>
<evidence type="ECO:0000256" key="10">
    <source>
        <dbReference type="ARBA" id="ARBA00023098"/>
    </source>
</evidence>
<feature type="transmembrane region" description="Helical" evidence="12">
    <location>
        <begin position="30"/>
        <end position="54"/>
    </location>
</feature>
<dbReference type="Proteomes" id="UP000318297">
    <property type="component" value="Unassembled WGS sequence"/>
</dbReference>
<dbReference type="PANTHER" id="PTHR30561">
    <property type="entry name" value="SMR FAMILY PROTON-DEPENDENT DRUG EFFLUX TRANSPORTER SUGE"/>
    <property type="match status" value="1"/>
</dbReference>
<evidence type="ECO:0000256" key="6">
    <source>
        <dbReference type="ARBA" id="ARBA00022556"/>
    </source>
</evidence>
<proteinExistence type="inferred from homology"/>
<evidence type="ECO:0000256" key="2">
    <source>
        <dbReference type="ARBA" id="ARBA00007362"/>
    </source>
</evidence>
<keyword evidence="4" id="KW-0444">Lipid biosynthesis</keyword>
<keyword evidence="7 12" id="KW-0812">Transmembrane</keyword>
<dbReference type="RefSeq" id="WP_145224959.1">
    <property type="nucleotide sequence ID" value="NZ_VIVQ01000001.1"/>
</dbReference>
<dbReference type="OrthoDB" id="9783707at2"/>
<accession>A0A561E7L1</accession>
<dbReference type="InterPro" id="IPR000390">
    <property type="entry name" value="Small_drug/metabolite_transptr"/>
</dbReference>
<keyword evidence="10" id="KW-0443">Lipid metabolism</keyword>
<reference evidence="14 15" key="1">
    <citation type="submission" date="2019-06" db="EMBL/GenBank/DDBJ databases">
        <title>Sequencing the genomes of 1000 actinobacteria strains.</title>
        <authorList>
            <person name="Klenk H.-P."/>
        </authorList>
    </citation>
    <scope>NUCLEOTIDE SEQUENCE [LARGE SCALE GENOMIC DNA]</scope>
    <source>
        <strain evidence="14 15">DSM 19560</strain>
    </source>
</reference>
<dbReference type="GO" id="GO:0009103">
    <property type="term" value="P:lipopolysaccharide biosynthetic process"/>
    <property type="evidence" value="ECO:0007669"/>
    <property type="project" value="UniProtKB-KW"/>
</dbReference>
<keyword evidence="5" id="KW-0997">Cell inner membrane</keyword>
<dbReference type="InterPro" id="IPR000620">
    <property type="entry name" value="EamA_dom"/>
</dbReference>
<evidence type="ECO:0000256" key="3">
    <source>
        <dbReference type="ARBA" id="ARBA00022475"/>
    </source>
</evidence>
<dbReference type="Pfam" id="PF00892">
    <property type="entry name" value="EamA"/>
    <property type="match status" value="2"/>
</dbReference>
<evidence type="ECO:0000313" key="15">
    <source>
        <dbReference type="Proteomes" id="UP000318297"/>
    </source>
</evidence>
<dbReference type="AlphaFoldDB" id="A0A561E7L1"/>
<feature type="domain" description="EamA" evidence="13">
    <location>
        <begin position="154"/>
        <end position="289"/>
    </location>
</feature>
<feature type="transmembrane region" description="Helical" evidence="12">
    <location>
        <begin position="221"/>
        <end position="239"/>
    </location>
</feature>
<comment type="similarity">
    <text evidence="2">Belongs to the EamA transporter family.</text>
</comment>
<feature type="transmembrane region" description="Helical" evidence="12">
    <location>
        <begin position="178"/>
        <end position="200"/>
    </location>
</feature>
<evidence type="ECO:0000256" key="5">
    <source>
        <dbReference type="ARBA" id="ARBA00022519"/>
    </source>
</evidence>
<evidence type="ECO:0000256" key="12">
    <source>
        <dbReference type="SAM" id="Phobius"/>
    </source>
</evidence>
<dbReference type="Gene3D" id="1.10.3730.20">
    <property type="match status" value="2"/>
</dbReference>
<protein>
    <submittedName>
        <fullName evidence="14">EamA-like transporter family protein</fullName>
    </submittedName>
</protein>